<keyword evidence="12" id="KW-1185">Reference proteome</keyword>
<dbReference type="PANTHER" id="PTHR10071:SF281">
    <property type="entry name" value="BOX A-BINDING FACTOR-RELATED"/>
    <property type="match status" value="1"/>
</dbReference>
<evidence type="ECO:0000256" key="1">
    <source>
        <dbReference type="ARBA" id="ARBA00004123"/>
    </source>
</evidence>
<dbReference type="PRINTS" id="PR00619">
    <property type="entry name" value="GATAZNFINGER"/>
</dbReference>
<gene>
    <name evidence="11" type="ORF">CU098_012065</name>
</gene>
<feature type="region of interest" description="Disordered" evidence="9">
    <location>
        <begin position="1"/>
        <end position="35"/>
    </location>
</feature>
<dbReference type="CDD" id="cd00202">
    <property type="entry name" value="ZnF_GATA"/>
    <property type="match status" value="1"/>
</dbReference>
<dbReference type="GO" id="GO:0008270">
    <property type="term" value="F:zinc ion binding"/>
    <property type="evidence" value="ECO:0007669"/>
    <property type="project" value="UniProtKB-KW"/>
</dbReference>
<dbReference type="GO" id="GO:0000978">
    <property type="term" value="F:RNA polymerase II cis-regulatory region sequence-specific DNA binding"/>
    <property type="evidence" value="ECO:0007669"/>
    <property type="project" value="TreeGrafter"/>
</dbReference>
<dbReference type="PROSITE" id="PS00344">
    <property type="entry name" value="GATA_ZN_FINGER_1"/>
    <property type="match status" value="1"/>
</dbReference>
<keyword evidence="6" id="KW-0804">Transcription</keyword>
<dbReference type="AlphaFoldDB" id="A0A367KKJ3"/>
<evidence type="ECO:0000256" key="7">
    <source>
        <dbReference type="ARBA" id="ARBA00023242"/>
    </source>
</evidence>
<keyword evidence="5" id="KW-0805">Transcription regulation</keyword>
<evidence type="ECO:0000256" key="5">
    <source>
        <dbReference type="ARBA" id="ARBA00023015"/>
    </source>
</evidence>
<keyword evidence="2" id="KW-0479">Metal-binding</keyword>
<name>A0A367KKJ3_RHIST</name>
<feature type="compositionally biased region" description="Basic and acidic residues" evidence="9">
    <location>
        <begin position="24"/>
        <end position="35"/>
    </location>
</feature>
<dbReference type="PANTHER" id="PTHR10071">
    <property type="entry name" value="TRANSCRIPTION FACTOR GATA FAMILY MEMBER"/>
    <property type="match status" value="1"/>
</dbReference>
<keyword evidence="3 8" id="KW-0863">Zinc-finger</keyword>
<evidence type="ECO:0000256" key="9">
    <source>
        <dbReference type="SAM" id="MobiDB-lite"/>
    </source>
</evidence>
<comment type="subcellular location">
    <subcellularLocation>
        <location evidence="1">Nucleus</location>
    </subcellularLocation>
</comment>
<dbReference type="STRING" id="4846.A0A367KKJ3"/>
<dbReference type="SUPFAM" id="SSF57716">
    <property type="entry name" value="Glucocorticoid receptor-like (DNA-binding domain)"/>
    <property type="match status" value="1"/>
</dbReference>
<accession>A0A367KKJ3</accession>
<feature type="domain" description="GATA-type" evidence="10">
    <location>
        <begin position="269"/>
        <end position="322"/>
    </location>
</feature>
<evidence type="ECO:0000256" key="6">
    <source>
        <dbReference type="ARBA" id="ARBA00023163"/>
    </source>
</evidence>
<protein>
    <recommendedName>
        <fullName evidence="10">GATA-type domain-containing protein</fullName>
    </recommendedName>
</protein>
<dbReference type="FunFam" id="3.30.50.10:FF:000007">
    <property type="entry name" value="Nitrogen regulatory AreA, N-terminal"/>
    <property type="match status" value="1"/>
</dbReference>
<dbReference type="Proteomes" id="UP000253551">
    <property type="component" value="Unassembled WGS sequence"/>
</dbReference>
<dbReference type="GO" id="GO:0000122">
    <property type="term" value="P:negative regulation of transcription by RNA polymerase II"/>
    <property type="evidence" value="ECO:0007669"/>
    <property type="project" value="TreeGrafter"/>
</dbReference>
<dbReference type="EMBL" id="PJQM01001272">
    <property type="protein sequence ID" value="RCI02755.1"/>
    <property type="molecule type" value="Genomic_DNA"/>
</dbReference>
<keyword evidence="7" id="KW-0539">Nucleus</keyword>
<evidence type="ECO:0000256" key="2">
    <source>
        <dbReference type="ARBA" id="ARBA00022723"/>
    </source>
</evidence>
<dbReference type="Pfam" id="PF00320">
    <property type="entry name" value="GATA"/>
    <property type="match status" value="1"/>
</dbReference>
<evidence type="ECO:0000256" key="3">
    <source>
        <dbReference type="ARBA" id="ARBA00022771"/>
    </source>
</evidence>
<organism evidence="11 12">
    <name type="scientific">Rhizopus stolonifer</name>
    <name type="common">Rhizopus nigricans</name>
    <dbReference type="NCBI Taxonomy" id="4846"/>
    <lineage>
        <taxon>Eukaryota</taxon>
        <taxon>Fungi</taxon>
        <taxon>Fungi incertae sedis</taxon>
        <taxon>Mucoromycota</taxon>
        <taxon>Mucoromycotina</taxon>
        <taxon>Mucoromycetes</taxon>
        <taxon>Mucorales</taxon>
        <taxon>Mucorineae</taxon>
        <taxon>Rhizopodaceae</taxon>
        <taxon>Rhizopus</taxon>
    </lineage>
</organism>
<dbReference type="InterPro" id="IPR013860">
    <property type="entry name" value="AreA_GATA"/>
</dbReference>
<evidence type="ECO:0000256" key="8">
    <source>
        <dbReference type="PROSITE-ProRule" id="PRU00094"/>
    </source>
</evidence>
<feature type="region of interest" description="Disordered" evidence="9">
    <location>
        <begin position="75"/>
        <end position="98"/>
    </location>
</feature>
<dbReference type="GO" id="GO:0045944">
    <property type="term" value="P:positive regulation of transcription by RNA polymerase II"/>
    <property type="evidence" value="ECO:0007669"/>
    <property type="project" value="TreeGrafter"/>
</dbReference>
<dbReference type="GO" id="GO:0005634">
    <property type="term" value="C:nucleus"/>
    <property type="evidence" value="ECO:0007669"/>
    <property type="project" value="UniProtKB-SubCell"/>
</dbReference>
<proteinExistence type="predicted"/>
<dbReference type="SMART" id="SM00401">
    <property type="entry name" value="ZnF_GATA"/>
    <property type="match status" value="1"/>
</dbReference>
<feature type="compositionally biased region" description="Low complexity" evidence="9">
    <location>
        <begin position="84"/>
        <end position="94"/>
    </location>
</feature>
<evidence type="ECO:0000256" key="4">
    <source>
        <dbReference type="ARBA" id="ARBA00022833"/>
    </source>
</evidence>
<comment type="caution">
    <text evidence="11">The sequence shown here is derived from an EMBL/GenBank/DDBJ whole genome shotgun (WGS) entry which is preliminary data.</text>
</comment>
<dbReference type="OrthoDB" id="515401at2759"/>
<evidence type="ECO:0000313" key="12">
    <source>
        <dbReference type="Proteomes" id="UP000253551"/>
    </source>
</evidence>
<reference evidence="11 12" key="1">
    <citation type="journal article" date="2018" name="G3 (Bethesda)">
        <title>Phylogenetic and Phylogenomic Definition of Rhizopus Species.</title>
        <authorList>
            <person name="Gryganskyi A.P."/>
            <person name="Golan J."/>
            <person name="Dolatabadi S."/>
            <person name="Mondo S."/>
            <person name="Robb S."/>
            <person name="Idnurm A."/>
            <person name="Muszewska A."/>
            <person name="Steczkiewicz K."/>
            <person name="Masonjones S."/>
            <person name="Liao H.L."/>
            <person name="Gajdeczka M.T."/>
            <person name="Anike F."/>
            <person name="Vuek A."/>
            <person name="Anishchenko I.M."/>
            <person name="Voigt K."/>
            <person name="de Hoog G.S."/>
            <person name="Smith M.E."/>
            <person name="Heitman J."/>
            <person name="Vilgalys R."/>
            <person name="Stajich J.E."/>
        </authorList>
    </citation>
    <scope>NUCLEOTIDE SEQUENCE [LARGE SCALE GENOMIC DNA]</scope>
    <source>
        <strain evidence="11 12">LSU 92-RS-03</strain>
    </source>
</reference>
<dbReference type="InterPro" id="IPR013088">
    <property type="entry name" value="Znf_NHR/GATA"/>
</dbReference>
<keyword evidence="4" id="KW-0862">Zinc</keyword>
<dbReference type="InterPro" id="IPR039355">
    <property type="entry name" value="Transcription_factor_GATA"/>
</dbReference>
<dbReference type="InterPro" id="IPR000679">
    <property type="entry name" value="Znf_GATA"/>
</dbReference>
<feature type="region of interest" description="Disordered" evidence="9">
    <location>
        <begin position="322"/>
        <end position="342"/>
    </location>
</feature>
<dbReference type="Gene3D" id="3.30.50.10">
    <property type="entry name" value="Erythroid Transcription Factor GATA-1, subunit A"/>
    <property type="match status" value="1"/>
</dbReference>
<sequence length="432" mass="48758">MDQVLSDSLFPVKSPSVTDDESITDERIETDGETKKDPLATQVWRMYTKAKDSLPNGSRMENLTWRMMAMTLTKKKEEKMEDSTTTPPAADDTTGLLSSSAPPYAMLDHFNTPEKNNVLVTGSMRAFPADNLPRYTPAKRNVATMNNYSNSITIPSLDDDVHYFSQSVPSDSYLNNQNRTLLNDSFNNSAYHSIPNSPVLGPFTNPSTPTAGITINPGSLSFEELLNVYYYDNTASSPHSISSLNSDEPEKQTKKQMKYKRTKKAQHQEQEKTQCSNCQTTTTPLWRRNPQGLPLCNACGLFYKLHGSTRPLSLKTDVIKKRNRNSTLPKPETPPQQIQPPVMDRRNTMHTINKRPALLNKKQRRTSEMLPPSAMASSYMPYTPTFPIYPMQTDPTPPINNNNNDDDTNVAMNAILESNYYLLWLLLLIIML</sequence>
<evidence type="ECO:0000313" key="11">
    <source>
        <dbReference type="EMBL" id="RCI02755.1"/>
    </source>
</evidence>
<dbReference type="GO" id="GO:0000981">
    <property type="term" value="F:DNA-binding transcription factor activity, RNA polymerase II-specific"/>
    <property type="evidence" value="ECO:0007669"/>
    <property type="project" value="TreeGrafter"/>
</dbReference>
<dbReference type="PROSITE" id="PS50114">
    <property type="entry name" value="GATA_ZN_FINGER_2"/>
    <property type="match status" value="1"/>
</dbReference>
<evidence type="ECO:0000259" key="10">
    <source>
        <dbReference type="PROSITE" id="PS50114"/>
    </source>
</evidence>
<dbReference type="Pfam" id="PF08550">
    <property type="entry name" value="GATA_AreA"/>
    <property type="match status" value="1"/>
</dbReference>